<protein>
    <submittedName>
        <fullName evidence="1">Unannotated protein</fullName>
    </submittedName>
</protein>
<dbReference type="EMBL" id="CAEZTX010000021">
    <property type="protein sequence ID" value="CAB4579618.1"/>
    <property type="molecule type" value="Genomic_DNA"/>
</dbReference>
<gene>
    <name evidence="1" type="ORF">UFOPK1755_00410</name>
</gene>
<reference evidence="1" key="1">
    <citation type="submission" date="2020-05" db="EMBL/GenBank/DDBJ databases">
        <authorList>
            <person name="Chiriac C."/>
            <person name="Salcher M."/>
            <person name="Ghai R."/>
            <person name="Kavagutti S V."/>
        </authorList>
    </citation>
    <scope>NUCLEOTIDE SEQUENCE</scope>
</reference>
<evidence type="ECO:0000313" key="1">
    <source>
        <dbReference type="EMBL" id="CAB4579618.1"/>
    </source>
</evidence>
<sequence>MTMKKLAVIAASLAALLFLGSTAMNFVSGLGSQVSSVTSQFTDLLPGGDAYALGLDEGKKILENTDYVDQMNIAVLPGATELINSIKSGQVTEERMSQIANLYFPVAAVKAGILNLSSENRAEFVRGMIEGYFPK</sequence>
<organism evidence="1">
    <name type="scientific">freshwater metagenome</name>
    <dbReference type="NCBI Taxonomy" id="449393"/>
    <lineage>
        <taxon>unclassified sequences</taxon>
        <taxon>metagenomes</taxon>
        <taxon>ecological metagenomes</taxon>
    </lineage>
</organism>
<accession>A0A6J6F480</accession>
<proteinExistence type="predicted"/>
<name>A0A6J6F480_9ZZZZ</name>
<dbReference type="AlphaFoldDB" id="A0A6J6F480"/>